<gene>
    <name evidence="2" type="ORF">VW23_004100</name>
</gene>
<reference evidence="2 3" key="1">
    <citation type="journal article" date="2015" name="Genome Announc.">
        <title>Genome Assemblies of Three Soil-Associated Devosia species: D. insulae, D. limi, and D. soli.</title>
        <authorList>
            <person name="Hassan Y.I."/>
            <person name="Lepp D."/>
            <person name="Zhou T."/>
        </authorList>
    </citation>
    <scope>NUCLEOTIDE SEQUENCE [LARGE SCALE GENOMIC DNA]</scope>
    <source>
        <strain evidence="2 3">DS-56</strain>
    </source>
</reference>
<proteinExistence type="predicted"/>
<feature type="transmembrane region" description="Helical" evidence="1">
    <location>
        <begin position="68"/>
        <end position="87"/>
    </location>
</feature>
<evidence type="ECO:0000313" key="2">
    <source>
        <dbReference type="EMBL" id="OEO28628.1"/>
    </source>
</evidence>
<protein>
    <recommendedName>
        <fullName evidence="4">EamA domain-containing protein</fullName>
    </recommendedName>
</protein>
<sequence>MIEAVVLAFVAGGLVGVSRQLNGRLAVSTSALFASFCNHLVGFGLLTVLGLAIGGLLRDGAFSGPWHIYFGGPVDVVFVALSSWIIAQIGATRSTMLIIAGQVLGGVALDWVLTGKPVSVAALCGIILIVAGVIVAQRQRTTAPTAADGD</sequence>
<keyword evidence="1" id="KW-0472">Membrane</keyword>
<accession>A0A1E5XJ61</accession>
<dbReference type="AlphaFoldDB" id="A0A1E5XJ61"/>
<organism evidence="2 3">
    <name type="scientific">Devosia insulae DS-56</name>
    <dbReference type="NCBI Taxonomy" id="1116389"/>
    <lineage>
        <taxon>Bacteria</taxon>
        <taxon>Pseudomonadati</taxon>
        <taxon>Pseudomonadota</taxon>
        <taxon>Alphaproteobacteria</taxon>
        <taxon>Hyphomicrobiales</taxon>
        <taxon>Devosiaceae</taxon>
        <taxon>Devosia</taxon>
    </lineage>
</organism>
<name>A0A1E5XJ61_9HYPH</name>
<dbReference type="InterPro" id="IPR006750">
    <property type="entry name" value="YdcZ"/>
</dbReference>
<evidence type="ECO:0000256" key="1">
    <source>
        <dbReference type="SAM" id="Phobius"/>
    </source>
</evidence>
<dbReference type="InterPro" id="IPR037185">
    <property type="entry name" value="EmrE-like"/>
</dbReference>
<feature type="transmembrane region" description="Helical" evidence="1">
    <location>
        <begin position="118"/>
        <end position="136"/>
    </location>
</feature>
<evidence type="ECO:0000313" key="3">
    <source>
        <dbReference type="Proteomes" id="UP000095463"/>
    </source>
</evidence>
<evidence type="ECO:0008006" key="4">
    <source>
        <dbReference type="Google" id="ProtNLM"/>
    </source>
</evidence>
<dbReference type="Pfam" id="PF04657">
    <property type="entry name" value="DMT_YdcZ"/>
    <property type="match status" value="1"/>
</dbReference>
<dbReference type="PANTHER" id="PTHR34821:SF2">
    <property type="entry name" value="INNER MEMBRANE PROTEIN YDCZ"/>
    <property type="match status" value="1"/>
</dbReference>
<dbReference type="EMBL" id="LAJE02000363">
    <property type="protein sequence ID" value="OEO28628.1"/>
    <property type="molecule type" value="Genomic_DNA"/>
</dbReference>
<comment type="caution">
    <text evidence="2">The sequence shown here is derived from an EMBL/GenBank/DDBJ whole genome shotgun (WGS) entry which is preliminary data.</text>
</comment>
<keyword evidence="1" id="KW-1133">Transmembrane helix</keyword>
<dbReference type="PANTHER" id="PTHR34821">
    <property type="entry name" value="INNER MEMBRANE PROTEIN YDCZ"/>
    <property type="match status" value="1"/>
</dbReference>
<dbReference type="GO" id="GO:0005886">
    <property type="term" value="C:plasma membrane"/>
    <property type="evidence" value="ECO:0007669"/>
    <property type="project" value="TreeGrafter"/>
</dbReference>
<dbReference type="Proteomes" id="UP000095463">
    <property type="component" value="Unassembled WGS sequence"/>
</dbReference>
<dbReference type="RefSeq" id="WP_069912110.1">
    <property type="nucleotide sequence ID" value="NZ_LAJE02000363.1"/>
</dbReference>
<keyword evidence="3" id="KW-1185">Reference proteome</keyword>
<keyword evidence="1" id="KW-0812">Transmembrane</keyword>
<dbReference type="OrthoDB" id="7851303at2"/>
<feature type="transmembrane region" description="Helical" evidence="1">
    <location>
        <begin position="33"/>
        <end position="56"/>
    </location>
</feature>
<dbReference type="SUPFAM" id="SSF103481">
    <property type="entry name" value="Multidrug resistance efflux transporter EmrE"/>
    <property type="match status" value="1"/>
</dbReference>